<evidence type="ECO:0000313" key="1">
    <source>
        <dbReference type="EMBL" id="SCZ80719.1"/>
    </source>
</evidence>
<dbReference type="EMBL" id="FMWK01000016">
    <property type="protein sequence ID" value="SCZ80719.1"/>
    <property type="molecule type" value="Genomic_DNA"/>
</dbReference>
<protein>
    <submittedName>
        <fullName evidence="1">Uncharacterized protein</fullName>
    </submittedName>
</protein>
<sequence length="100" mass="10968">MSAKKTTIDTTEYERVVKAIESENNKILEGFSELAQADSDIKNNSIIPQFIKADSDVINMLTKLKQQVGVVINTMETFGNKIVETNEDSTNSANTLNGGN</sequence>
<reference evidence="1 2" key="1">
    <citation type="submission" date="2016-10" db="EMBL/GenBank/DDBJ databases">
        <authorList>
            <person name="de Groot N.N."/>
        </authorList>
    </citation>
    <scope>NUCLEOTIDE SEQUENCE [LARGE SCALE GENOMIC DNA]</scope>
    <source>
        <strain evidence="1 2">DSM 10317</strain>
    </source>
</reference>
<name>A0A1G5S5B0_PSEXY</name>
<accession>A0A1G5S5B0</accession>
<organism evidence="1 2">
    <name type="scientific">Pseudobutyrivibrio xylanivorans</name>
    <dbReference type="NCBI Taxonomy" id="185007"/>
    <lineage>
        <taxon>Bacteria</taxon>
        <taxon>Bacillati</taxon>
        <taxon>Bacillota</taxon>
        <taxon>Clostridia</taxon>
        <taxon>Lachnospirales</taxon>
        <taxon>Lachnospiraceae</taxon>
        <taxon>Pseudobutyrivibrio</taxon>
    </lineage>
</organism>
<dbReference type="RefSeq" id="WP_090163712.1">
    <property type="nucleotide sequence ID" value="NZ_FMWK01000016.1"/>
</dbReference>
<dbReference type="Proteomes" id="UP000199428">
    <property type="component" value="Unassembled WGS sequence"/>
</dbReference>
<proteinExistence type="predicted"/>
<evidence type="ECO:0000313" key="2">
    <source>
        <dbReference type="Proteomes" id="UP000199428"/>
    </source>
</evidence>
<gene>
    <name evidence="1" type="ORF">SAMN02910350_02442</name>
</gene>
<dbReference type="AlphaFoldDB" id="A0A1G5S5B0"/>